<accession>A0ABW2NJ11</accession>
<evidence type="ECO:0000313" key="3">
    <source>
        <dbReference type="Proteomes" id="UP001596549"/>
    </source>
</evidence>
<evidence type="ECO:0000256" key="1">
    <source>
        <dbReference type="SAM" id="Phobius"/>
    </source>
</evidence>
<comment type="caution">
    <text evidence="2">The sequence shown here is derived from an EMBL/GenBank/DDBJ whole genome shotgun (WGS) entry which is preliminary data.</text>
</comment>
<evidence type="ECO:0000313" key="2">
    <source>
        <dbReference type="EMBL" id="MFC7370652.1"/>
    </source>
</evidence>
<protein>
    <recommendedName>
        <fullName evidence="4">PepSY domain-containing protein</fullName>
    </recommendedName>
</protein>
<dbReference type="EMBL" id="JBHTCP010000004">
    <property type="protein sequence ID" value="MFC7370652.1"/>
    <property type="molecule type" value="Genomic_DNA"/>
</dbReference>
<reference evidence="3" key="1">
    <citation type="journal article" date="2019" name="Int. J. Syst. Evol. Microbiol.">
        <title>The Global Catalogue of Microorganisms (GCM) 10K type strain sequencing project: providing services to taxonomists for standard genome sequencing and annotation.</title>
        <authorList>
            <consortium name="The Broad Institute Genomics Platform"/>
            <consortium name="The Broad Institute Genome Sequencing Center for Infectious Disease"/>
            <person name="Wu L."/>
            <person name="Ma J."/>
        </authorList>
    </citation>
    <scope>NUCLEOTIDE SEQUENCE [LARGE SCALE GENOMIC DNA]</scope>
    <source>
        <strain evidence="3">NBRC 106396</strain>
    </source>
</reference>
<feature type="transmembrane region" description="Helical" evidence="1">
    <location>
        <begin position="6"/>
        <end position="24"/>
    </location>
</feature>
<keyword evidence="1" id="KW-0812">Transmembrane</keyword>
<sequence length="86" mass="10028">MSKTAKIVISVGLCFLIYFVYNTISRENIRKEKLNAIGQHFKSDFEVDEKLKEQYNDTFQVKVKGKVYIVTIPKDKVTKVEEVKQP</sequence>
<proteinExistence type="predicted"/>
<gene>
    <name evidence="2" type="ORF">ACFQPF_03065</name>
</gene>
<name>A0ABW2NJ11_9BACL</name>
<dbReference type="RefSeq" id="WP_379746346.1">
    <property type="nucleotide sequence ID" value="NZ_JBHTCP010000004.1"/>
</dbReference>
<keyword evidence="1" id="KW-1133">Transmembrane helix</keyword>
<dbReference type="Proteomes" id="UP001596549">
    <property type="component" value="Unassembled WGS sequence"/>
</dbReference>
<evidence type="ECO:0008006" key="4">
    <source>
        <dbReference type="Google" id="ProtNLM"/>
    </source>
</evidence>
<keyword evidence="1" id="KW-0472">Membrane</keyword>
<organism evidence="2 3">
    <name type="scientific">Fictibacillus iocasae</name>
    <dbReference type="NCBI Taxonomy" id="2715437"/>
    <lineage>
        <taxon>Bacteria</taxon>
        <taxon>Bacillati</taxon>
        <taxon>Bacillota</taxon>
        <taxon>Bacilli</taxon>
        <taxon>Bacillales</taxon>
        <taxon>Fictibacillaceae</taxon>
        <taxon>Fictibacillus</taxon>
    </lineage>
</organism>
<keyword evidence="3" id="KW-1185">Reference proteome</keyword>